<name>A0ABM8T9M4_9BURK</name>
<organism evidence="1 2">
    <name type="scientific">Paraburkholderia aspalathi</name>
    <dbReference type="NCBI Taxonomy" id="1324617"/>
    <lineage>
        <taxon>Bacteria</taxon>
        <taxon>Pseudomonadati</taxon>
        <taxon>Pseudomonadota</taxon>
        <taxon>Betaproteobacteria</taxon>
        <taxon>Burkholderiales</taxon>
        <taxon>Burkholderiaceae</taxon>
        <taxon>Paraburkholderia</taxon>
    </lineage>
</organism>
<accession>A0ABM8T9M4</accession>
<evidence type="ECO:0000313" key="2">
    <source>
        <dbReference type="Proteomes" id="UP000674425"/>
    </source>
</evidence>
<dbReference type="RefSeq" id="WP_200655911.1">
    <property type="nucleotide sequence ID" value="NZ_CAJNAU010000275.1"/>
</dbReference>
<evidence type="ECO:0008006" key="3">
    <source>
        <dbReference type="Google" id="ProtNLM"/>
    </source>
</evidence>
<protein>
    <recommendedName>
        <fullName evidence="3">Transposase</fullName>
    </recommendedName>
</protein>
<keyword evidence="2" id="KW-1185">Reference proteome</keyword>
<gene>
    <name evidence="1" type="ORF">R69658_08164</name>
</gene>
<comment type="caution">
    <text evidence="1">The sequence shown here is derived from an EMBL/GenBank/DDBJ whole genome shotgun (WGS) entry which is preliminary data.</text>
</comment>
<reference evidence="1 2" key="1">
    <citation type="submission" date="2021-02" db="EMBL/GenBank/DDBJ databases">
        <authorList>
            <person name="Vanwijnsberghe S."/>
        </authorList>
    </citation>
    <scope>NUCLEOTIDE SEQUENCE [LARGE SCALE GENOMIC DNA]</scope>
    <source>
        <strain evidence="1 2">R-69658</strain>
    </source>
</reference>
<dbReference type="Proteomes" id="UP000674425">
    <property type="component" value="Unassembled WGS sequence"/>
</dbReference>
<evidence type="ECO:0000313" key="1">
    <source>
        <dbReference type="EMBL" id="CAE6871267.1"/>
    </source>
</evidence>
<sequence>MGQRLGAAEANRTTLALANLTSTSVNENELALRGARRRIDEEIREVVSDKDIGQLEKQISDWHKQEAACRAIDVFLKRIDAAQLVVWVKRRFEKGFGIDRWRAFQRMRRMGNFKKAS</sequence>
<dbReference type="EMBL" id="CAJNAU010000275">
    <property type="protein sequence ID" value="CAE6871267.1"/>
    <property type="molecule type" value="Genomic_DNA"/>
</dbReference>
<proteinExistence type="predicted"/>